<gene>
    <name evidence="2" type="ORF">AKJ09_02960</name>
</gene>
<organism evidence="2 3">
    <name type="scientific">Labilithrix luteola</name>
    <dbReference type="NCBI Taxonomy" id="1391654"/>
    <lineage>
        <taxon>Bacteria</taxon>
        <taxon>Pseudomonadati</taxon>
        <taxon>Myxococcota</taxon>
        <taxon>Polyangia</taxon>
        <taxon>Polyangiales</taxon>
        <taxon>Labilitrichaceae</taxon>
        <taxon>Labilithrix</taxon>
    </lineage>
</organism>
<feature type="compositionally biased region" description="Polar residues" evidence="1">
    <location>
        <begin position="218"/>
        <end position="234"/>
    </location>
</feature>
<dbReference type="SUPFAM" id="SSF110296">
    <property type="entry name" value="Oligoxyloglucan reducing end-specific cellobiohydrolase"/>
    <property type="match status" value="1"/>
</dbReference>
<feature type="region of interest" description="Disordered" evidence="1">
    <location>
        <begin position="372"/>
        <end position="418"/>
    </location>
</feature>
<reference evidence="2 3" key="1">
    <citation type="submission" date="2015-08" db="EMBL/GenBank/DDBJ databases">
        <authorList>
            <person name="Babu N.S."/>
            <person name="Beckwith C.J."/>
            <person name="Beseler K.G."/>
            <person name="Brison A."/>
            <person name="Carone J.V."/>
            <person name="Caskin T.P."/>
            <person name="Diamond M."/>
            <person name="Durham M.E."/>
            <person name="Foxe J.M."/>
            <person name="Go M."/>
            <person name="Henderson B.A."/>
            <person name="Jones I.B."/>
            <person name="McGettigan J.A."/>
            <person name="Micheletti S.J."/>
            <person name="Nasrallah M.E."/>
            <person name="Ortiz D."/>
            <person name="Piller C.R."/>
            <person name="Privatt S.R."/>
            <person name="Schneider S.L."/>
            <person name="Sharp S."/>
            <person name="Smith T.C."/>
            <person name="Stanton J.D."/>
            <person name="Ullery H.E."/>
            <person name="Wilson R.J."/>
            <person name="Serrano M.G."/>
            <person name="Buck G."/>
            <person name="Lee V."/>
            <person name="Wang Y."/>
            <person name="Carvalho R."/>
            <person name="Voegtly L."/>
            <person name="Shi R."/>
            <person name="Duckworth R."/>
            <person name="Johnson A."/>
            <person name="Loviza R."/>
            <person name="Walstead R."/>
            <person name="Shah Z."/>
            <person name="Kiflezghi M."/>
            <person name="Wade K."/>
            <person name="Ball S.L."/>
            <person name="Bradley K.W."/>
            <person name="Asai D.J."/>
            <person name="Bowman C.A."/>
            <person name="Russell D.A."/>
            <person name="Pope W.H."/>
            <person name="Jacobs-Sera D."/>
            <person name="Hendrix R.W."/>
            <person name="Hatfull G.F."/>
        </authorList>
    </citation>
    <scope>NUCLEOTIDE SEQUENCE [LARGE SCALE GENOMIC DNA]</scope>
    <source>
        <strain evidence="2 3">DSM 27648</strain>
    </source>
</reference>
<evidence type="ECO:0000313" key="2">
    <source>
        <dbReference type="EMBL" id="AKU96296.1"/>
    </source>
</evidence>
<feature type="region of interest" description="Disordered" evidence="1">
    <location>
        <begin position="209"/>
        <end position="243"/>
    </location>
</feature>
<protein>
    <submittedName>
        <fullName evidence="2">Uncharacterized protein</fullName>
    </submittedName>
</protein>
<dbReference type="STRING" id="1391654.AKJ09_02960"/>
<feature type="compositionally biased region" description="Basic and acidic residues" evidence="1">
    <location>
        <begin position="381"/>
        <end position="418"/>
    </location>
</feature>
<evidence type="ECO:0000313" key="3">
    <source>
        <dbReference type="Proteomes" id="UP000064967"/>
    </source>
</evidence>
<dbReference type="AlphaFoldDB" id="A0A0K1PSG0"/>
<accession>A0A0K1PSG0</accession>
<dbReference type="KEGG" id="llu:AKJ09_02960"/>
<proteinExistence type="predicted"/>
<name>A0A0K1PSG0_9BACT</name>
<evidence type="ECO:0000256" key="1">
    <source>
        <dbReference type="SAM" id="MobiDB-lite"/>
    </source>
</evidence>
<dbReference type="Proteomes" id="UP000064967">
    <property type="component" value="Chromosome"/>
</dbReference>
<dbReference type="EMBL" id="CP012333">
    <property type="protein sequence ID" value="AKU96296.1"/>
    <property type="molecule type" value="Genomic_DNA"/>
</dbReference>
<keyword evidence="3" id="KW-1185">Reference proteome</keyword>
<sequence>MPLLADDVEGDQGYGVEADGGVRAMKAGLRIVLSNQGAVSAAEDRFPQTPQTTIALPERLGGGFLFVMGTTLWRADRWLARATPVFTSTQPITRIVPGLDRVYLRAQNAFVAIDGKTGRVLDLGPWPDGPWVADYAAADGWRAIAITDLRGVLATFDAGASWRSVELPIDARNVYASGENLAIGGIENGRDAWYELRADGSLARLGQAPREAKGKTYVTRSSKGDTSNQTSRASSSREETYVPDSESTAVRIFGKRPLAAAVEDGWPLTDGTAIVARDGALGRIRLSDGAFVEVVPSAFPLKPARCHPISLTRPNAPGAFGFVCGEPRGATVLYAYDPRAGRLTELKRFDKPRVVTSSGNGAVAVRGACAADADGGTAPRDAPRLELPDTEAKNAKNGASEKPKEKAPEPEPVKPTEPEVRPFCVLGLDNQWREVHVRGDVGDGRVVMLADGKIAVLSPPQSQTAPARLTVLDNGKATTVPIVFPKVSADIARVLRLGVWLDGFEERRPGVVGGWLEAGGSVLGIEVALDGKATPGQYVRDAGMPFVSGRYGFGWSASKRGYETTDGGMTWTTLELPEPLQTAVNTRACGPVGCLAAGWLRIGWGNPKKEASPAAPEPWRPSTSVAAAHVDLACEPLTSLPPPAPTAKRNTTPNIRIVHAPFGSSPVLSSSNFGVADLPSFYSQPGPELREAERGIPVDVTDLVDRSQRGEHREGIGPLARVYAWGPKTGDWDTQGKWQVKWLSPFAGWPDVRSSISVLPPTAIVDIARPNTMYQSYNWPFAPGEDTAHAILLVRRPASHELVPVELEADRAPTVVRRADGEPFADIDAVVRAAGHWFIATPAAVSPTGQATIIWQVDGGAARELTRVTRVMPENGRSSVTRLARRSDGRSIGLVVDGVPTLERSTPTRWVLPIDIETGQHGDPSALGYTDFAGRTLEACPDDLVGWVLDTNVPSVTTRLRLPHGQGSLHGVYGRVRLTSSRACVERLAGLYNGSSEGPTDLARPGARASNVPLKPGELLVTATAAQTRYPLKCTVTR</sequence>